<proteinExistence type="predicted"/>
<evidence type="ECO:0000313" key="3">
    <source>
        <dbReference type="EMBL" id="OMJ82351.1"/>
    </source>
</evidence>
<evidence type="ECO:0000313" key="4">
    <source>
        <dbReference type="Proteomes" id="UP000187209"/>
    </source>
</evidence>
<reference evidence="3 4" key="1">
    <citation type="submission" date="2016-11" db="EMBL/GenBank/DDBJ databases">
        <title>The macronuclear genome of Stentor coeruleus: a giant cell with tiny introns.</title>
        <authorList>
            <person name="Slabodnick M."/>
            <person name="Ruby J.G."/>
            <person name="Reiff S.B."/>
            <person name="Swart E.C."/>
            <person name="Gosai S."/>
            <person name="Prabakaran S."/>
            <person name="Witkowska E."/>
            <person name="Larue G.E."/>
            <person name="Fisher S."/>
            <person name="Freeman R.M."/>
            <person name="Gunawardena J."/>
            <person name="Chu W."/>
            <person name="Stover N.A."/>
            <person name="Gregory B.D."/>
            <person name="Nowacki M."/>
            <person name="Derisi J."/>
            <person name="Roy S.W."/>
            <person name="Marshall W.F."/>
            <person name="Sood P."/>
        </authorList>
    </citation>
    <scope>NUCLEOTIDE SEQUENCE [LARGE SCALE GENOMIC DNA]</scope>
    <source>
        <strain evidence="3">WM001</strain>
    </source>
</reference>
<feature type="coiled-coil region" evidence="1">
    <location>
        <begin position="314"/>
        <end position="341"/>
    </location>
</feature>
<feature type="domain" description="Kinesin motor" evidence="2">
    <location>
        <begin position="2"/>
        <end position="198"/>
    </location>
</feature>
<dbReference type="InterPro" id="IPR027417">
    <property type="entry name" value="P-loop_NTPase"/>
</dbReference>
<feature type="coiled-coil region" evidence="1">
    <location>
        <begin position="258"/>
        <end position="285"/>
    </location>
</feature>
<feature type="coiled-coil region" evidence="1">
    <location>
        <begin position="400"/>
        <end position="427"/>
    </location>
</feature>
<accession>A0A1R2C031</accession>
<organism evidence="3 4">
    <name type="scientific">Stentor coeruleus</name>
    <dbReference type="NCBI Taxonomy" id="5963"/>
    <lineage>
        <taxon>Eukaryota</taxon>
        <taxon>Sar</taxon>
        <taxon>Alveolata</taxon>
        <taxon>Ciliophora</taxon>
        <taxon>Postciliodesmatophora</taxon>
        <taxon>Heterotrichea</taxon>
        <taxon>Heterotrichida</taxon>
        <taxon>Stentoridae</taxon>
        <taxon>Stentor</taxon>
    </lineage>
</organism>
<dbReference type="Proteomes" id="UP000187209">
    <property type="component" value="Unassembled WGS sequence"/>
</dbReference>
<dbReference type="InterPro" id="IPR001752">
    <property type="entry name" value="Kinesin_motor_dom"/>
</dbReference>
<dbReference type="GO" id="GO:0007018">
    <property type="term" value="P:microtubule-based movement"/>
    <property type="evidence" value="ECO:0007669"/>
    <property type="project" value="InterPro"/>
</dbReference>
<dbReference type="AlphaFoldDB" id="A0A1R2C031"/>
<dbReference type="Pfam" id="PF00225">
    <property type="entry name" value="Kinesin"/>
    <property type="match status" value="1"/>
</dbReference>
<evidence type="ECO:0000256" key="1">
    <source>
        <dbReference type="SAM" id="Coils"/>
    </source>
</evidence>
<dbReference type="InterPro" id="IPR036961">
    <property type="entry name" value="Kinesin_motor_dom_sf"/>
</dbReference>
<dbReference type="GO" id="GO:0005524">
    <property type="term" value="F:ATP binding"/>
    <property type="evidence" value="ECO:0007669"/>
    <property type="project" value="InterPro"/>
</dbReference>
<protein>
    <recommendedName>
        <fullName evidence="2">Kinesin motor domain-containing protein</fullName>
    </recommendedName>
</protein>
<dbReference type="Gene3D" id="3.40.850.10">
    <property type="entry name" value="Kinesin motor domain"/>
    <property type="match status" value="1"/>
</dbReference>
<feature type="coiled-coil region" evidence="1">
    <location>
        <begin position="506"/>
        <end position="566"/>
    </location>
</feature>
<dbReference type="GO" id="GO:0003777">
    <property type="term" value="F:microtubule motor activity"/>
    <property type="evidence" value="ECO:0007669"/>
    <property type="project" value="InterPro"/>
</dbReference>
<comment type="caution">
    <text evidence="3">The sequence shown here is derived from an EMBL/GenBank/DDBJ whole genome shotgun (WGS) entry which is preliminary data.</text>
</comment>
<keyword evidence="4" id="KW-1185">Reference proteome</keyword>
<dbReference type="SMART" id="SM00129">
    <property type="entry name" value="KISc"/>
    <property type="match status" value="1"/>
</dbReference>
<evidence type="ECO:0000259" key="2">
    <source>
        <dbReference type="SMART" id="SM00129"/>
    </source>
</evidence>
<dbReference type="SUPFAM" id="SSF52540">
    <property type="entry name" value="P-loop containing nucleoside triphosphate hydrolases"/>
    <property type="match status" value="1"/>
</dbReference>
<dbReference type="GO" id="GO:0008017">
    <property type="term" value="F:microtubule binding"/>
    <property type="evidence" value="ECO:0007669"/>
    <property type="project" value="InterPro"/>
</dbReference>
<name>A0A1R2C031_9CILI</name>
<gene>
    <name evidence="3" type="ORF">SteCoe_16949</name>
</gene>
<dbReference type="EMBL" id="MPUH01000343">
    <property type="protein sequence ID" value="OMJ82351.1"/>
    <property type="molecule type" value="Genomic_DNA"/>
</dbReference>
<sequence length="640" mass="74232">MEKKFFIYLRFKPTENPEKRLITEISQCPLDYIFTPTASQEEVYTKFKYIADDLVVGKNSCIIIIGSANSGKRYSVFGKFPAENGIITRVTEELLQHDINNHYKLFFAVSDINGAPLIFPKKQSTPQVQLRFESNLLEISHELASSTISENAVIYKLVVRDIQSNKESSLTILQLSDAPSNLIAFGNLIKDNSIGTANMSKISRILSRSTENVDKVAVMFTCKQEKKDLEKVKQVFLDKQFLETQSDEITENCLDSESDQYKKRISILEMELQQTKEKLTEVEKKAHEYYECYHKTLLLINKDSAQNVFLNSQNESLIRQIRKETNILQSLEAKYQSLIDTCTKSHESTHIEFDSLVDSMLKSENSMDMNATDTLNLGISQVKLTLQPDPLMFSPYSTEIKQALEGNSELNKEIQLLQLKNQLIEASVINANMSRMLSSFDWKFAMIKHRYEMKRLLSKQQQERIKSLEEMLEYLHNSFETLKRANLGNKDNDIDKLFDKYCYKAIIDSQRQAAEYKKSIQNIEQKVSESHRRESQKWMELLNEHKENYEKELRRKQNEVIRLNELLGKWINKYMELQECLTITEKPLSIVYYNQIQQIIHDTISAPCVKIPDKQMTPKAKSHNMPQKFGIISGDVHPPI</sequence>
<keyword evidence="1" id="KW-0175">Coiled coil</keyword>